<dbReference type="Proteomes" id="UP000601223">
    <property type="component" value="Unassembled WGS sequence"/>
</dbReference>
<proteinExistence type="predicted"/>
<evidence type="ECO:0000313" key="2">
    <source>
        <dbReference type="Proteomes" id="UP000601223"/>
    </source>
</evidence>
<gene>
    <name evidence="1" type="ORF">Cba03nite_00780</name>
</gene>
<sequence length="173" mass="19068">MMKFRLFGGRRVLPVERRPELDREERVLAWAPVGEDDTVVATNLGLWWGGTRTGWHRIDKAVWDGEHLVVTPAELVAERAGYDVIADGTPVRLRLADPDHVPHQVRLRVTGSVRHPQHYELPGGGVWVFARRVPGADGLAWAVRYDQGTDGDDPAVVAATDQLVAQSQGDAVA</sequence>
<dbReference type="AlphaFoldDB" id="A0A8J3JKB3"/>
<accession>A0A8J3JKB3</accession>
<keyword evidence="2" id="KW-1185">Reference proteome</keyword>
<dbReference type="EMBL" id="BONF01000001">
    <property type="protein sequence ID" value="GIF78729.1"/>
    <property type="molecule type" value="Genomic_DNA"/>
</dbReference>
<protein>
    <submittedName>
        <fullName evidence="1">Uncharacterized protein</fullName>
    </submittedName>
</protein>
<reference evidence="1 2" key="1">
    <citation type="submission" date="2021-01" db="EMBL/GenBank/DDBJ databases">
        <title>Whole genome shotgun sequence of Catellatospora bangladeshensis NBRC 107357.</title>
        <authorList>
            <person name="Komaki H."/>
            <person name="Tamura T."/>
        </authorList>
    </citation>
    <scope>NUCLEOTIDE SEQUENCE [LARGE SCALE GENOMIC DNA]</scope>
    <source>
        <strain evidence="1 2">NBRC 107357</strain>
    </source>
</reference>
<comment type="caution">
    <text evidence="1">The sequence shown here is derived from an EMBL/GenBank/DDBJ whole genome shotgun (WGS) entry which is preliminary data.</text>
</comment>
<organism evidence="1 2">
    <name type="scientific">Catellatospora bangladeshensis</name>
    <dbReference type="NCBI Taxonomy" id="310355"/>
    <lineage>
        <taxon>Bacteria</taxon>
        <taxon>Bacillati</taxon>
        <taxon>Actinomycetota</taxon>
        <taxon>Actinomycetes</taxon>
        <taxon>Micromonosporales</taxon>
        <taxon>Micromonosporaceae</taxon>
        <taxon>Catellatospora</taxon>
    </lineage>
</organism>
<name>A0A8J3JKB3_9ACTN</name>
<evidence type="ECO:0000313" key="1">
    <source>
        <dbReference type="EMBL" id="GIF78729.1"/>
    </source>
</evidence>